<protein>
    <submittedName>
        <fullName evidence="2">Uncharacterized protein</fullName>
    </submittedName>
</protein>
<evidence type="ECO:0000256" key="1">
    <source>
        <dbReference type="SAM" id="SignalP"/>
    </source>
</evidence>
<accession>A0ABD2PK31</accession>
<name>A0ABD2PK31_9PLAT</name>
<feature type="signal peptide" evidence="1">
    <location>
        <begin position="1"/>
        <end position="18"/>
    </location>
</feature>
<organism evidence="2 3">
    <name type="scientific">Cichlidogyrus casuarinus</name>
    <dbReference type="NCBI Taxonomy" id="1844966"/>
    <lineage>
        <taxon>Eukaryota</taxon>
        <taxon>Metazoa</taxon>
        <taxon>Spiralia</taxon>
        <taxon>Lophotrochozoa</taxon>
        <taxon>Platyhelminthes</taxon>
        <taxon>Monogenea</taxon>
        <taxon>Monopisthocotylea</taxon>
        <taxon>Dactylogyridea</taxon>
        <taxon>Ancyrocephalidae</taxon>
        <taxon>Cichlidogyrus</taxon>
    </lineage>
</organism>
<comment type="caution">
    <text evidence="2">The sequence shown here is derived from an EMBL/GenBank/DDBJ whole genome shotgun (WGS) entry which is preliminary data.</text>
</comment>
<evidence type="ECO:0000313" key="2">
    <source>
        <dbReference type="EMBL" id="KAL3307393.1"/>
    </source>
</evidence>
<evidence type="ECO:0000313" key="3">
    <source>
        <dbReference type="Proteomes" id="UP001626550"/>
    </source>
</evidence>
<dbReference type="AlphaFoldDB" id="A0ABD2PK31"/>
<proteinExistence type="predicted"/>
<gene>
    <name evidence="2" type="ORF">Ciccas_014093</name>
</gene>
<dbReference type="EMBL" id="JBJKFK010007487">
    <property type="protein sequence ID" value="KAL3307393.1"/>
    <property type="molecule type" value="Genomic_DNA"/>
</dbReference>
<feature type="chain" id="PRO_5044799372" evidence="1">
    <location>
        <begin position="19"/>
        <end position="141"/>
    </location>
</feature>
<keyword evidence="3" id="KW-1185">Reference proteome</keyword>
<dbReference type="Proteomes" id="UP001626550">
    <property type="component" value="Unassembled WGS sequence"/>
</dbReference>
<sequence>MAYRSLLITLWCILPAWASPNPLTTSVNFGRKSMVPNSLTFNELFFETNVGLDKNRGLLNAYVDKIKLGIASFSSEDESKCFELPPYYIEKNEAYSAYEIPGNSLNIQGDFNIVRAEYSFDVDSTTTLPKVTFTEVARFNR</sequence>
<keyword evidence="1" id="KW-0732">Signal</keyword>
<reference evidence="2 3" key="1">
    <citation type="submission" date="2024-11" db="EMBL/GenBank/DDBJ databases">
        <title>Adaptive evolution of stress response genes in parasites aligns with host niche diversity.</title>
        <authorList>
            <person name="Hahn C."/>
            <person name="Resl P."/>
        </authorList>
    </citation>
    <scope>NUCLEOTIDE SEQUENCE [LARGE SCALE GENOMIC DNA]</scope>
    <source>
        <strain evidence="2">EGGRZ-B1_66</strain>
        <tissue evidence="2">Body</tissue>
    </source>
</reference>